<dbReference type="InterPro" id="IPR050763">
    <property type="entry name" value="ABC_transporter_ATP-binding"/>
</dbReference>
<keyword evidence="9" id="KW-1185">Reference proteome</keyword>
<dbReference type="RefSeq" id="WP_038046366.1">
    <property type="nucleotide sequence ID" value="NZ_JMFG01000002.1"/>
</dbReference>
<evidence type="ECO:0000313" key="9">
    <source>
        <dbReference type="Proteomes" id="UP000027284"/>
    </source>
</evidence>
<name>A0A062Y2I6_9BACT</name>
<dbReference type="PROSITE" id="PS50893">
    <property type="entry name" value="ABC_TRANSPORTER_2"/>
    <property type="match status" value="1"/>
</dbReference>
<dbReference type="PANTHER" id="PTHR42711:SF5">
    <property type="entry name" value="ABC TRANSPORTER ATP-BINDING PROTEIN NATA"/>
    <property type="match status" value="1"/>
</dbReference>
<evidence type="ECO:0000256" key="2">
    <source>
        <dbReference type="ARBA" id="ARBA00022448"/>
    </source>
</evidence>
<comment type="caution">
    <text evidence="8">The sequence shown here is derived from an EMBL/GenBank/DDBJ whole genome shotgun (WGS) entry which is preliminary data.</text>
</comment>
<evidence type="ECO:0000256" key="1">
    <source>
        <dbReference type="ARBA" id="ARBA00005417"/>
    </source>
</evidence>
<dbReference type="Proteomes" id="UP000027284">
    <property type="component" value="Unassembled WGS sequence"/>
</dbReference>
<dbReference type="PROSITE" id="PS00211">
    <property type="entry name" value="ABC_TRANSPORTER_1"/>
    <property type="match status" value="1"/>
</dbReference>
<evidence type="ECO:0000256" key="3">
    <source>
        <dbReference type="ARBA" id="ARBA00022458"/>
    </source>
</evidence>
<proteinExistence type="inferred from homology"/>
<feature type="domain" description="ABC transporter" evidence="6">
    <location>
        <begin position="4"/>
        <end position="231"/>
    </location>
</feature>
<dbReference type="EMBL" id="JMFG01000002">
    <property type="protein sequence ID" value="KDA54975.1"/>
    <property type="molecule type" value="Genomic_DNA"/>
</dbReference>
<dbReference type="GO" id="GO:0005524">
    <property type="term" value="F:ATP binding"/>
    <property type="evidence" value="ECO:0007669"/>
    <property type="project" value="UniProtKB-KW"/>
</dbReference>
<dbReference type="InterPro" id="IPR003593">
    <property type="entry name" value="AAA+_ATPase"/>
</dbReference>
<accession>A0A062Y2I6</accession>
<organism evidence="8 9">
    <name type="scientific">Thermoanaerobaculum aquaticum</name>
    <dbReference type="NCBI Taxonomy" id="1312852"/>
    <lineage>
        <taxon>Bacteria</taxon>
        <taxon>Pseudomonadati</taxon>
        <taxon>Acidobacteriota</taxon>
        <taxon>Thermoanaerobaculia</taxon>
        <taxon>Thermoanaerobaculales</taxon>
        <taxon>Thermoanaerobaculaceae</taxon>
        <taxon>Thermoanaerobaculum</taxon>
    </lineage>
</organism>
<dbReference type="InterPro" id="IPR003439">
    <property type="entry name" value="ABC_transporter-like_ATP-bd"/>
</dbReference>
<dbReference type="InterPro" id="IPR017871">
    <property type="entry name" value="ABC_transporter-like_CS"/>
</dbReference>
<comment type="similarity">
    <text evidence="1">Belongs to the ABC transporter superfamily.</text>
</comment>
<keyword evidence="5 7" id="KW-0067">ATP-binding</keyword>
<dbReference type="Gene3D" id="3.40.50.300">
    <property type="entry name" value="P-loop containing nucleotide triphosphate hydrolases"/>
    <property type="match status" value="1"/>
</dbReference>
<evidence type="ECO:0000259" key="6">
    <source>
        <dbReference type="PROSITE" id="PS50893"/>
    </source>
</evidence>
<evidence type="ECO:0000313" key="7">
    <source>
        <dbReference type="EMBL" id="HET46634.1"/>
    </source>
</evidence>
<keyword evidence="4" id="KW-0547">Nucleotide-binding</keyword>
<dbReference type="EMBL" id="DSMR01000032">
    <property type="protein sequence ID" value="HET46634.1"/>
    <property type="molecule type" value="Genomic_DNA"/>
</dbReference>
<keyword evidence="3" id="KW-0536">Nodulation</keyword>
<dbReference type="InterPro" id="IPR027417">
    <property type="entry name" value="P-loop_NTPase"/>
</dbReference>
<reference evidence="8 9" key="1">
    <citation type="submission" date="2014-04" db="EMBL/GenBank/DDBJ databases">
        <title>The Genome Sequence of Thermoanaerobaculum aquaticum MP-01, The First Cultivated Group 23 Acidobacterium.</title>
        <authorList>
            <person name="Stamps B.W."/>
            <person name="Losey N.A."/>
            <person name="Lawson P.A."/>
            <person name="Stevenson B.S."/>
        </authorList>
    </citation>
    <scope>NUCLEOTIDE SEQUENCE [LARGE SCALE GENOMIC DNA]</scope>
    <source>
        <strain evidence="8 9">MP-01</strain>
    </source>
</reference>
<evidence type="ECO:0000256" key="4">
    <source>
        <dbReference type="ARBA" id="ARBA00022741"/>
    </source>
</evidence>
<reference evidence="7" key="2">
    <citation type="journal article" date="2020" name="mSystems">
        <title>Genome- and Community-Level Interaction Insights into Carbon Utilization and Element Cycling Functions of Hydrothermarchaeota in Hydrothermal Sediment.</title>
        <authorList>
            <person name="Zhou Z."/>
            <person name="Liu Y."/>
            <person name="Xu W."/>
            <person name="Pan J."/>
            <person name="Luo Z.H."/>
            <person name="Li M."/>
        </authorList>
    </citation>
    <scope>NUCLEOTIDE SEQUENCE [LARGE SCALE GENOMIC DNA]</scope>
    <source>
        <strain evidence="7">SpSt-299</strain>
    </source>
</reference>
<protein>
    <submittedName>
        <fullName evidence="7">ATP-binding cassette domain-containing protein</fullName>
    </submittedName>
</protein>
<keyword evidence="2" id="KW-0813">Transport</keyword>
<dbReference type="Pfam" id="PF13732">
    <property type="entry name" value="DrrA1-3_C"/>
    <property type="match status" value="1"/>
</dbReference>
<gene>
    <name evidence="8" type="ORF">EG19_04020</name>
    <name evidence="7" type="ORF">ENQ31_00495</name>
</gene>
<sequence length="303" mass="33507">MAQLQLDKVSKAFGAVQAVRELSFLVPQGSIYGLLGPNGAGKTTTIRMIMRIVLPDAGTILLDGEAVDDLKRERIGYLPEERGLYRKMQVLEHLAFLGEVRGLSRDEARKRARNWLERLGLADKASAKVEALSKGMQQKVQFAAAVIHDPPLVILDEPFTGLDPIATRQFKDEILQMAKGGVTVLFSTHVLPQAEELCTHYCLINRGRALFAGTAEEVRKRYAKPQLKLATADGAPPPENLPGVNQVEKRNGFYLLHLDGTLQAPQVVREVANRCQVAAVEHYQPTLEEIFLRAVEEDHVSVA</sequence>
<dbReference type="SUPFAM" id="SSF52540">
    <property type="entry name" value="P-loop containing nucleoside triphosphate hydrolases"/>
    <property type="match status" value="1"/>
</dbReference>
<evidence type="ECO:0000256" key="5">
    <source>
        <dbReference type="ARBA" id="ARBA00022840"/>
    </source>
</evidence>
<dbReference type="SMART" id="SM00382">
    <property type="entry name" value="AAA"/>
    <property type="match status" value="1"/>
</dbReference>
<dbReference type="InterPro" id="IPR025302">
    <property type="entry name" value="DrrA1/2-like_C"/>
</dbReference>
<dbReference type="STRING" id="1312852.EG19_04020"/>
<dbReference type="GO" id="GO:0016887">
    <property type="term" value="F:ATP hydrolysis activity"/>
    <property type="evidence" value="ECO:0007669"/>
    <property type="project" value="InterPro"/>
</dbReference>
<dbReference type="Pfam" id="PF00005">
    <property type="entry name" value="ABC_tran"/>
    <property type="match status" value="1"/>
</dbReference>
<dbReference type="OrthoDB" id="9801987at2"/>
<dbReference type="PANTHER" id="PTHR42711">
    <property type="entry name" value="ABC TRANSPORTER ATP-BINDING PROTEIN"/>
    <property type="match status" value="1"/>
</dbReference>
<dbReference type="AlphaFoldDB" id="A0A062Y2I6"/>
<evidence type="ECO:0000313" key="8">
    <source>
        <dbReference type="EMBL" id="KDA54975.1"/>
    </source>
</evidence>